<dbReference type="PROSITE" id="PS50287">
    <property type="entry name" value="SRCR_2"/>
    <property type="match status" value="1"/>
</dbReference>
<keyword evidence="3" id="KW-1015">Disulfide bond</keyword>
<comment type="caution">
    <text evidence="5">Lacks conserved residue(s) required for the propagation of feature annotation.</text>
</comment>
<evidence type="ECO:0000256" key="5">
    <source>
        <dbReference type="PROSITE-ProRule" id="PRU00196"/>
    </source>
</evidence>
<dbReference type="AlphaFoldDB" id="A0A3M6UHS1"/>
<protein>
    <recommendedName>
        <fullName evidence="7">SRCR domain-containing protein</fullName>
    </recommendedName>
</protein>
<dbReference type="PANTHER" id="PTHR19331">
    <property type="entry name" value="SCAVENGER RECEPTOR DOMAIN-CONTAINING"/>
    <property type="match status" value="1"/>
</dbReference>
<organism evidence="8 9">
    <name type="scientific">Pocillopora damicornis</name>
    <name type="common">Cauliflower coral</name>
    <name type="synonym">Millepora damicornis</name>
    <dbReference type="NCBI Taxonomy" id="46731"/>
    <lineage>
        <taxon>Eukaryota</taxon>
        <taxon>Metazoa</taxon>
        <taxon>Cnidaria</taxon>
        <taxon>Anthozoa</taxon>
        <taxon>Hexacorallia</taxon>
        <taxon>Scleractinia</taxon>
        <taxon>Astrocoeniina</taxon>
        <taxon>Pocilloporidae</taxon>
        <taxon>Pocillopora</taxon>
    </lineage>
</organism>
<keyword evidence="2" id="KW-0677">Repeat</keyword>
<dbReference type="Gene3D" id="3.10.250.10">
    <property type="entry name" value="SRCR-like domain"/>
    <property type="match status" value="1"/>
</dbReference>
<dbReference type="SMART" id="SM00202">
    <property type="entry name" value="SR"/>
    <property type="match status" value="1"/>
</dbReference>
<evidence type="ECO:0000256" key="4">
    <source>
        <dbReference type="ARBA" id="ARBA00023180"/>
    </source>
</evidence>
<evidence type="ECO:0000313" key="8">
    <source>
        <dbReference type="EMBL" id="RMX53185.1"/>
    </source>
</evidence>
<dbReference type="Proteomes" id="UP000275408">
    <property type="component" value="Unassembled WGS sequence"/>
</dbReference>
<gene>
    <name evidence="8" type="ORF">pdam_00023585</name>
</gene>
<evidence type="ECO:0000256" key="1">
    <source>
        <dbReference type="ARBA" id="ARBA00022729"/>
    </source>
</evidence>
<dbReference type="SUPFAM" id="SSF56487">
    <property type="entry name" value="SRCR-like"/>
    <property type="match status" value="1"/>
</dbReference>
<keyword evidence="4" id="KW-0325">Glycoprotein</keyword>
<feature type="compositionally biased region" description="Low complexity" evidence="6">
    <location>
        <begin position="85"/>
        <end position="97"/>
    </location>
</feature>
<evidence type="ECO:0000256" key="3">
    <source>
        <dbReference type="ARBA" id="ARBA00023157"/>
    </source>
</evidence>
<sequence>MIITWHVDASRVVFTLIDNSKLANQIATSLPIVGKSAFFGSNRYRRYGRVEEFDSGVWRTICDDTWDTNDASVAYKQLGFTGASSASTSAAHGQGSSPIRRDHMNCVG</sequence>
<evidence type="ECO:0000313" key="9">
    <source>
        <dbReference type="Proteomes" id="UP000275408"/>
    </source>
</evidence>
<evidence type="ECO:0000256" key="2">
    <source>
        <dbReference type="ARBA" id="ARBA00022737"/>
    </source>
</evidence>
<proteinExistence type="predicted"/>
<comment type="caution">
    <text evidence="8">The sequence shown here is derived from an EMBL/GenBank/DDBJ whole genome shotgun (WGS) entry which is preliminary data.</text>
</comment>
<name>A0A3M6UHS1_POCDA</name>
<dbReference type="Pfam" id="PF00530">
    <property type="entry name" value="SRCR"/>
    <property type="match status" value="1"/>
</dbReference>
<keyword evidence="1" id="KW-0732">Signal</keyword>
<keyword evidence="9" id="KW-1185">Reference proteome</keyword>
<feature type="compositionally biased region" description="Basic and acidic residues" evidence="6">
    <location>
        <begin position="99"/>
        <end position="108"/>
    </location>
</feature>
<dbReference type="InterPro" id="IPR001190">
    <property type="entry name" value="SRCR"/>
</dbReference>
<dbReference type="EMBL" id="RCHS01001500">
    <property type="protein sequence ID" value="RMX53185.1"/>
    <property type="molecule type" value="Genomic_DNA"/>
</dbReference>
<evidence type="ECO:0000259" key="7">
    <source>
        <dbReference type="PROSITE" id="PS50287"/>
    </source>
</evidence>
<reference evidence="8 9" key="1">
    <citation type="journal article" date="2018" name="Sci. Rep.">
        <title>Comparative analysis of the Pocillopora damicornis genome highlights role of immune system in coral evolution.</title>
        <authorList>
            <person name="Cunning R."/>
            <person name="Bay R.A."/>
            <person name="Gillette P."/>
            <person name="Baker A.C."/>
            <person name="Traylor-Knowles N."/>
        </authorList>
    </citation>
    <scope>NUCLEOTIDE SEQUENCE [LARGE SCALE GENOMIC DNA]</scope>
    <source>
        <strain evidence="8">RSMAS</strain>
        <tissue evidence="8">Whole animal</tissue>
    </source>
</reference>
<dbReference type="PANTHER" id="PTHR19331:SF465">
    <property type="entry name" value="EGG PEPTIDE SPERACT RECEPTOR"/>
    <property type="match status" value="1"/>
</dbReference>
<feature type="region of interest" description="Disordered" evidence="6">
    <location>
        <begin position="85"/>
        <end position="108"/>
    </location>
</feature>
<feature type="domain" description="SRCR" evidence="7">
    <location>
        <begin position="30"/>
        <end position="108"/>
    </location>
</feature>
<dbReference type="GO" id="GO:0016020">
    <property type="term" value="C:membrane"/>
    <property type="evidence" value="ECO:0007669"/>
    <property type="project" value="InterPro"/>
</dbReference>
<evidence type="ECO:0000256" key="6">
    <source>
        <dbReference type="SAM" id="MobiDB-lite"/>
    </source>
</evidence>
<dbReference type="InterPro" id="IPR036772">
    <property type="entry name" value="SRCR-like_dom_sf"/>
</dbReference>
<accession>A0A3M6UHS1</accession>